<feature type="signal peptide" evidence="1">
    <location>
        <begin position="1"/>
        <end position="25"/>
    </location>
</feature>
<dbReference type="OrthoDB" id="395390at2"/>
<dbReference type="InterPro" id="IPR035437">
    <property type="entry name" value="SNase_OB-fold_sf"/>
</dbReference>
<gene>
    <name evidence="3" type="ORF">NCTC10112_00522</name>
</gene>
<feature type="chain" id="PRO_5019271411" description="TNase-like domain-containing protein" evidence="1">
    <location>
        <begin position="26"/>
        <end position="338"/>
    </location>
</feature>
<dbReference type="PROSITE" id="PS51257">
    <property type="entry name" value="PROKAR_LIPOPROTEIN"/>
    <property type="match status" value="1"/>
</dbReference>
<feature type="domain" description="TNase-like" evidence="2">
    <location>
        <begin position="95"/>
        <end position="271"/>
    </location>
</feature>
<dbReference type="InterPro" id="IPR016071">
    <property type="entry name" value="Staphylococal_nuclease_OB-fold"/>
</dbReference>
<evidence type="ECO:0000313" key="3">
    <source>
        <dbReference type="EMBL" id="VEU55935.1"/>
    </source>
</evidence>
<dbReference type="AlphaFoldDB" id="A0A448ZXF2"/>
<evidence type="ECO:0000313" key="4">
    <source>
        <dbReference type="Proteomes" id="UP000290482"/>
    </source>
</evidence>
<accession>A0A448ZXF2</accession>
<dbReference type="Gene3D" id="2.40.50.90">
    <property type="match status" value="1"/>
</dbReference>
<evidence type="ECO:0000259" key="2">
    <source>
        <dbReference type="SMART" id="SM00318"/>
    </source>
</evidence>
<protein>
    <recommendedName>
        <fullName evidence="2">TNase-like domain-containing protein</fullName>
    </recommendedName>
</protein>
<keyword evidence="1" id="KW-0732">Signal</keyword>
<dbReference type="KEGG" id="mob:NCTC10112_00522"/>
<organism evidence="3 4">
    <name type="scientific">Metamycoplasma orale</name>
    <name type="common">Mycoplasma orale</name>
    <dbReference type="NCBI Taxonomy" id="2121"/>
    <lineage>
        <taxon>Bacteria</taxon>
        <taxon>Bacillati</taxon>
        <taxon>Mycoplasmatota</taxon>
        <taxon>Mycoplasmoidales</taxon>
        <taxon>Metamycoplasmataceae</taxon>
        <taxon>Metamycoplasma</taxon>
    </lineage>
</organism>
<dbReference type="SUPFAM" id="SSF50199">
    <property type="entry name" value="Staphylococcal nuclease"/>
    <property type="match status" value="1"/>
</dbReference>
<dbReference type="EMBL" id="LR214940">
    <property type="protein sequence ID" value="VEU55935.1"/>
    <property type="molecule type" value="Genomic_DNA"/>
</dbReference>
<proteinExistence type="predicted"/>
<keyword evidence="4" id="KW-1185">Reference proteome</keyword>
<reference evidence="3 4" key="1">
    <citation type="submission" date="2019-01" db="EMBL/GenBank/DDBJ databases">
        <authorList>
            <consortium name="Pathogen Informatics"/>
        </authorList>
    </citation>
    <scope>NUCLEOTIDE SEQUENCE [LARGE SCALE GENOMIC DNA]</scope>
    <source>
        <strain evidence="3 4">NCTC10112</strain>
    </source>
</reference>
<sequence length="338" mass="38678">MKKIKKNILFWTLPLISLSSLPLVAFSCKDKDLSKDEDLSKVGKLDHHDMTINEEFGFDKPEPIPLKEYSKVGKLLDRKFKYNSGNEYSYWDLMGACEATLISYSDGDTMNFSVKEQPKVLTLNNGIVVNKENFPSTFAVRISLIDTLEEHIPGGTVSPAEKALAQEDKAFAEQMLPVGSTVRVVPPDGKITKSYNRIVAHVFFGEHFEKNYSVELVANGYTLPRIGDDDKLQFLYSYNQVKKENIQGFLLPYFAYAFNDGIENKKGFYNPNRANQGKTFFKNVSEFNKMYITHGNLMPYLEYILDSKFSTMKSLKQKNTNKYSLFHHLLELNKEDAE</sequence>
<dbReference type="RefSeq" id="WP_022935710.1">
    <property type="nucleotide sequence ID" value="NZ_LR214940.1"/>
</dbReference>
<dbReference type="Proteomes" id="UP000290482">
    <property type="component" value="Chromosome"/>
</dbReference>
<evidence type="ECO:0000256" key="1">
    <source>
        <dbReference type="SAM" id="SignalP"/>
    </source>
</evidence>
<name>A0A448ZXF2_METOS</name>
<dbReference type="SMART" id="SM00318">
    <property type="entry name" value="SNc"/>
    <property type="match status" value="1"/>
</dbReference>